<gene>
    <name evidence="21" type="ORF">DKT75_07235</name>
</gene>
<evidence type="ECO:0000256" key="19">
    <source>
        <dbReference type="RuleBase" id="RU004106"/>
    </source>
</evidence>
<evidence type="ECO:0000256" key="8">
    <source>
        <dbReference type="ARBA" id="ARBA00022898"/>
    </source>
</evidence>
<dbReference type="GO" id="GO:0008696">
    <property type="term" value="F:4-amino-4-deoxychorismate lyase activity"/>
    <property type="evidence" value="ECO:0007669"/>
    <property type="project" value="UniProtKB-EC"/>
</dbReference>
<organism evidence="21 22">
    <name type="scientific">Leucothrix arctica</name>
    <dbReference type="NCBI Taxonomy" id="1481894"/>
    <lineage>
        <taxon>Bacteria</taxon>
        <taxon>Pseudomonadati</taxon>
        <taxon>Pseudomonadota</taxon>
        <taxon>Gammaproteobacteria</taxon>
        <taxon>Thiotrichales</taxon>
        <taxon>Thiotrichaceae</taxon>
        <taxon>Leucothrix</taxon>
    </lineage>
</organism>
<dbReference type="NCBIfam" id="NF005209">
    <property type="entry name" value="PRK06680.1"/>
    <property type="match status" value="1"/>
</dbReference>
<evidence type="ECO:0000256" key="12">
    <source>
        <dbReference type="ARBA" id="ARBA00048212"/>
    </source>
</evidence>
<keyword evidence="21" id="KW-0032">Aminotransferase</keyword>
<reference evidence="21 22" key="1">
    <citation type="submission" date="2018-05" db="EMBL/GenBank/DDBJ databases">
        <title>Leucothrix arctica sp. nov., isolated from Arctic seawater.</title>
        <authorList>
            <person name="Choi A."/>
            <person name="Baek K."/>
        </authorList>
    </citation>
    <scope>NUCLEOTIDE SEQUENCE [LARGE SCALE GENOMIC DNA]</scope>
    <source>
        <strain evidence="21 22">IMCC9719</strain>
    </source>
</reference>
<dbReference type="InterPro" id="IPR018300">
    <property type="entry name" value="Aminotrans_IV_CS"/>
</dbReference>
<evidence type="ECO:0000256" key="17">
    <source>
        <dbReference type="ARBA" id="ARBA00069174"/>
    </source>
</evidence>
<evidence type="ECO:0000256" key="18">
    <source>
        <dbReference type="ARBA" id="ARBA00080135"/>
    </source>
</evidence>
<dbReference type="PROSITE" id="PS00770">
    <property type="entry name" value="AA_TRANSFER_CLASS_4"/>
    <property type="match status" value="1"/>
</dbReference>
<evidence type="ECO:0000313" key="21">
    <source>
        <dbReference type="EMBL" id="PWQ97373.1"/>
    </source>
</evidence>
<comment type="catalytic activity">
    <reaction evidence="15">
        <text>4-amino-4-deoxychorismate = 4-aminobenzoate + pyruvate + H(+)</text>
        <dbReference type="Rhea" id="RHEA:16201"/>
        <dbReference type="ChEBI" id="CHEBI:15361"/>
        <dbReference type="ChEBI" id="CHEBI:15378"/>
        <dbReference type="ChEBI" id="CHEBI:17836"/>
        <dbReference type="ChEBI" id="CHEBI:58406"/>
        <dbReference type="EC" id="4.1.3.38"/>
    </reaction>
</comment>
<dbReference type="CDD" id="cd01558">
    <property type="entry name" value="D-AAT_like"/>
    <property type="match status" value="1"/>
</dbReference>
<dbReference type="InterPro" id="IPR036038">
    <property type="entry name" value="Aminotransferase-like"/>
</dbReference>
<evidence type="ECO:0000256" key="13">
    <source>
        <dbReference type="ARBA" id="ARBA00048798"/>
    </source>
</evidence>
<keyword evidence="21" id="KW-0808">Transferase</keyword>
<evidence type="ECO:0000256" key="9">
    <source>
        <dbReference type="ARBA" id="ARBA00022909"/>
    </source>
</evidence>
<evidence type="ECO:0000256" key="2">
    <source>
        <dbReference type="ARBA" id="ARBA00003109"/>
    </source>
</evidence>
<dbReference type="EMBL" id="QGKL01000021">
    <property type="protein sequence ID" value="PWQ97373.1"/>
    <property type="molecule type" value="Genomic_DNA"/>
</dbReference>
<comment type="similarity">
    <text evidence="6 19">Belongs to the class-IV pyridoxal-phosphate-dependent aminotransferase family.</text>
</comment>
<dbReference type="SUPFAM" id="SSF56752">
    <property type="entry name" value="D-aminoacid aminotransferase-like PLP-dependent enzymes"/>
    <property type="match status" value="1"/>
</dbReference>
<sequence length="285" mass="31511">MSRIVYVNGKFVPEEEARVSVFDRGFMFADGVYEVSSVLRGKLIENEGHMTRLRRSLSELSMQSPGTDDEIEAIQNRLITLNKLDEGLVYLQVTRGAADRDFIYPGENVKPTLVLFTQAKNVIDNPIAETGITVKTVADIRWARRDIKTVGLLAPCMAKMEAKAAGFSDAWMVEDGYVTEGSSNNAYIVTKEGTIVTRQVGNAILNGITRRAVLALAEKHNYKVEERLFTVEECYDAAEAFVTSATMFVQGVVKIDGAKLGDGKPGKITQQLRELYIEMALAEVS</sequence>
<dbReference type="OrthoDB" id="21319at2"/>
<dbReference type="EC" id="2.6.1.42" evidence="7"/>
<evidence type="ECO:0000256" key="14">
    <source>
        <dbReference type="ARBA" id="ARBA00049229"/>
    </source>
</evidence>
<comment type="pathway">
    <text evidence="4">Amino-acid biosynthesis; L-valine biosynthesis; L-valine from pyruvate: step 4/4.</text>
</comment>
<evidence type="ECO:0000256" key="7">
    <source>
        <dbReference type="ARBA" id="ARBA00013053"/>
    </source>
</evidence>
<dbReference type="Gene3D" id="3.30.470.10">
    <property type="match status" value="1"/>
</dbReference>
<name>A0A317CIX0_9GAMM</name>
<protein>
    <recommendedName>
        <fullName evidence="17">Aminodeoxychorismate lyase</fullName>
        <ecNumber evidence="7">2.6.1.42</ecNumber>
        <ecNumber evidence="11">4.1.3.38</ecNumber>
    </recommendedName>
    <alternativeName>
        <fullName evidence="18">4-amino-4-deoxychorismate lyase</fullName>
    </alternativeName>
</protein>
<evidence type="ECO:0000256" key="10">
    <source>
        <dbReference type="ARBA" id="ARBA00035633"/>
    </source>
</evidence>
<proteinExistence type="inferred from homology"/>
<dbReference type="InterPro" id="IPR043132">
    <property type="entry name" value="BCAT-like_C"/>
</dbReference>
<dbReference type="Pfam" id="PF01063">
    <property type="entry name" value="Aminotran_4"/>
    <property type="match status" value="1"/>
</dbReference>
<dbReference type="InterPro" id="IPR050571">
    <property type="entry name" value="Class-IV_PLP-Dep_Aminotrnsfr"/>
</dbReference>
<keyword evidence="8 20" id="KW-0663">Pyridoxal phosphate</keyword>
<keyword evidence="22" id="KW-1185">Reference proteome</keyword>
<comment type="pathway">
    <text evidence="10">Cofactor biosynthesis; tetrahydrofolate biosynthesis; 4-aminobenzoate from chorismate: step 2/2.</text>
</comment>
<evidence type="ECO:0000256" key="1">
    <source>
        <dbReference type="ARBA" id="ARBA00001933"/>
    </source>
</evidence>
<comment type="function">
    <text evidence="2">Acts on leucine, isoleucine and valine.</text>
</comment>
<comment type="pathway">
    <text evidence="5">Amino-acid biosynthesis; L-leucine biosynthesis; L-leucine from 3-methyl-2-oxobutanoate: step 4/4.</text>
</comment>
<dbReference type="GO" id="GO:0046656">
    <property type="term" value="P:folic acid biosynthetic process"/>
    <property type="evidence" value="ECO:0007669"/>
    <property type="project" value="UniProtKB-KW"/>
</dbReference>
<comment type="cofactor">
    <cofactor evidence="1 20">
        <name>pyridoxal 5'-phosphate</name>
        <dbReference type="ChEBI" id="CHEBI:597326"/>
    </cofactor>
</comment>
<evidence type="ECO:0000256" key="20">
    <source>
        <dbReference type="RuleBase" id="RU004516"/>
    </source>
</evidence>
<accession>A0A317CIX0</accession>
<dbReference type="GO" id="GO:0052656">
    <property type="term" value="F:L-isoleucine-2-oxoglutarate transaminase activity"/>
    <property type="evidence" value="ECO:0007669"/>
    <property type="project" value="RHEA"/>
</dbReference>
<dbReference type="GO" id="GO:0005829">
    <property type="term" value="C:cytosol"/>
    <property type="evidence" value="ECO:0007669"/>
    <property type="project" value="TreeGrafter"/>
</dbReference>
<evidence type="ECO:0000256" key="4">
    <source>
        <dbReference type="ARBA" id="ARBA00004931"/>
    </source>
</evidence>
<evidence type="ECO:0000256" key="5">
    <source>
        <dbReference type="ARBA" id="ARBA00005072"/>
    </source>
</evidence>
<comment type="catalytic activity">
    <reaction evidence="14">
        <text>L-leucine + 2-oxoglutarate = 4-methyl-2-oxopentanoate + L-glutamate</text>
        <dbReference type="Rhea" id="RHEA:18321"/>
        <dbReference type="ChEBI" id="CHEBI:16810"/>
        <dbReference type="ChEBI" id="CHEBI:17865"/>
        <dbReference type="ChEBI" id="CHEBI:29985"/>
        <dbReference type="ChEBI" id="CHEBI:57427"/>
        <dbReference type="EC" id="2.6.1.42"/>
    </reaction>
</comment>
<dbReference type="Proteomes" id="UP000245506">
    <property type="component" value="Unassembled WGS sequence"/>
</dbReference>
<dbReference type="FunFam" id="3.20.10.10:FF:000002">
    <property type="entry name" value="D-alanine aminotransferase"/>
    <property type="match status" value="1"/>
</dbReference>
<evidence type="ECO:0000313" key="22">
    <source>
        <dbReference type="Proteomes" id="UP000245506"/>
    </source>
</evidence>
<dbReference type="EC" id="4.1.3.38" evidence="11"/>
<evidence type="ECO:0000256" key="15">
    <source>
        <dbReference type="ARBA" id="ARBA00049529"/>
    </source>
</evidence>
<dbReference type="GO" id="GO:0052654">
    <property type="term" value="F:L-leucine-2-oxoglutarate transaminase activity"/>
    <property type="evidence" value="ECO:0007669"/>
    <property type="project" value="RHEA"/>
</dbReference>
<dbReference type="AlphaFoldDB" id="A0A317CIX0"/>
<dbReference type="GO" id="GO:0008652">
    <property type="term" value="P:amino acid biosynthetic process"/>
    <property type="evidence" value="ECO:0007669"/>
    <property type="project" value="UniProtKB-ARBA"/>
</dbReference>
<comment type="caution">
    <text evidence="21">The sequence shown here is derived from an EMBL/GenBank/DDBJ whole genome shotgun (WGS) entry which is preliminary data.</text>
</comment>
<comment type="catalytic activity">
    <reaction evidence="13">
        <text>L-isoleucine + 2-oxoglutarate = (S)-3-methyl-2-oxopentanoate + L-glutamate</text>
        <dbReference type="Rhea" id="RHEA:24801"/>
        <dbReference type="ChEBI" id="CHEBI:16810"/>
        <dbReference type="ChEBI" id="CHEBI:29985"/>
        <dbReference type="ChEBI" id="CHEBI:35146"/>
        <dbReference type="ChEBI" id="CHEBI:58045"/>
        <dbReference type="EC" id="2.6.1.42"/>
    </reaction>
</comment>
<dbReference type="InterPro" id="IPR001544">
    <property type="entry name" value="Aminotrans_IV"/>
</dbReference>
<dbReference type="InterPro" id="IPR043131">
    <property type="entry name" value="BCAT-like_N"/>
</dbReference>
<comment type="pathway">
    <text evidence="3">Amino-acid biosynthesis; L-isoleucine biosynthesis; L-isoleucine from 2-oxobutanoate: step 4/4.</text>
</comment>
<dbReference type="GO" id="GO:0052655">
    <property type="term" value="F:L-valine-2-oxoglutarate transaminase activity"/>
    <property type="evidence" value="ECO:0007669"/>
    <property type="project" value="RHEA"/>
</dbReference>
<evidence type="ECO:0000256" key="11">
    <source>
        <dbReference type="ARBA" id="ARBA00035676"/>
    </source>
</evidence>
<dbReference type="PANTHER" id="PTHR42743">
    <property type="entry name" value="AMINO-ACID AMINOTRANSFERASE"/>
    <property type="match status" value="1"/>
</dbReference>
<comment type="catalytic activity">
    <reaction evidence="12">
        <text>L-valine + 2-oxoglutarate = 3-methyl-2-oxobutanoate + L-glutamate</text>
        <dbReference type="Rhea" id="RHEA:24813"/>
        <dbReference type="ChEBI" id="CHEBI:11851"/>
        <dbReference type="ChEBI" id="CHEBI:16810"/>
        <dbReference type="ChEBI" id="CHEBI:29985"/>
        <dbReference type="ChEBI" id="CHEBI:57762"/>
        <dbReference type="EC" id="2.6.1.42"/>
    </reaction>
</comment>
<evidence type="ECO:0000256" key="16">
    <source>
        <dbReference type="ARBA" id="ARBA00054027"/>
    </source>
</evidence>
<evidence type="ECO:0000256" key="3">
    <source>
        <dbReference type="ARBA" id="ARBA00004824"/>
    </source>
</evidence>
<comment type="function">
    <text evidence="16">Involved in the biosynthesis of p-aminobenzoate (PABA), a precursor of tetrahydrofolate. Converts 4-amino-4-deoxychorismate into 4-aminobenzoate (PABA) and pyruvate.</text>
</comment>
<evidence type="ECO:0000256" key="6">
    <source>
        <dbReference type="ARBA" id="ARBA00009320"/>
    </source>
</evidence>
<dbReference type="PANTHER" id="PTHR42743:SF11">
    <property type="entry name" value="AMINODEOXYCHORISMATE LYASE"/>
    <property type="match status" value="1"/>
</dbReference>
<keyword evidence="9" id="KW-0289">Folate biosynthesis</keyword>
<dbReference type="Gene3D" id="3.20.10.10">
    <property type="entry name" value="D-amino Acid Aminotransferase, subunit A, domain 2"/>
    <property type="match status" value="1"/>
</dbReference>